<keyword evidence="1" id="KW-1133">Transmembrane helix</keyword>
<sequence length="112" mass="12749">MRLEYTCSSCKKQNKYMPIAATRGDLQMKVGDEVTVNCDNCGKNDKKHINRIDAVVDTKKMLIAFVISAIVTLVLFGFFGLVGTITFSIPFLMWVQESKSISNFNSYKIRRR</sequence>
<dbReference type="EMBL" id="LQRT01000005">
    <property type="protein sequence ID" value="KZS41307.1"/>
    <property type="molecule type" value="Genomic_DNA"/>
</dbReference>
<evidence type="ECO:0000313" key="2">
    <source>
        <dbReference type="EMBL" id="KZS41307.1"/>
    </source>
</evidence>
<organism evidence="2 3">
    <name type="scientific">Aquimarina aggregata</name>
    <dbReference type="NCBI Taxonomy" id="1642818"/>
    <lineage>
        <taxon>Bacteria</taxon>
        <taxon>Pseudomonadati</taxon>
        <taxon>Bacteroidota</taxon>
        <taxon>Flavobacteriia</taxon>
        <taxon>Flavobacteriales</taxon>
        <taxon>Flavobacteriaceae</taxon>
        <taxon>Aquimarina</taxon>
    </lineage>
</organism>
<dbReference type="AlphaFoldDB" id="A0A163BEA4"/>
<evidence type="ECO:0000313" key="3">
    <source>
        <dbReference type="Proteomes" id="UP000076715"/>
    </source>
</evidence>
<feature type="transmembrane region" description="Helical" evidence="1">
    <location>
        <begin position="62"/>
        <end position="95"/>
    </location>
</feature>
<accession>A0A163BEA4</accession>
<protein>
    <submittedName>
        <fullName evidence="2">Uncharacterized protein</fullName>
    </submittedName>
</protein>
<name>A0A163BEA4_9FLAO</name>
<dbReference type="RefSeq" id="WP_066312027.1">
    <property type="nucleotide sequence ID" value="NZ_LQRT01000005.1"/>
</dbReference>
<keyword evidence="3" id="KW-1185">Reference proteome</keyword>
<dbReference type="Proteomes" id="UP000076715">
    <property type="component" value="Unassembled WGS sequence"/>
</dbReference>
<keyword evidence="1" id="KW-0472">Membrane</keyword>
<proteinExistence type="predicted"/>
<gene>
    <name evidence="2" type="ORF">AWE51_21620</name>
</gene>
<evidence type="ECO:0000256" key="1">
    <source>
        <dbReference type="SAM" id="Phobius"/>
    </source>
</evidence>
<comment type="caution">
    <text evidence="2">The sequence shown here is derived from an EMBL/GenBank/DDBJ whole genome shotgun (WGS) entry which is preliminary data.</text>
</comment>
<reference evidence="2 3" key="1">
    <citation type="submission" date="2016-01" db="EMBL/GenBank/DDBJ databases">
        <title>The draft genome sequence of Aquimarina sp. RZW4-3-2.</title>
        <authorList>
            <person name="Wang Y."/>
        </authorList>
    </citation>
    <scope>NUCLEOTIDE SEQUENCE [LARGE SCALE GENOMIC DNA]</scope>
    <source>
        <strain evidence="2 3">RZW4-3-2</strain>
    </source>
</reference>
<dbReference type="OrthoDB" id="1179607at2"/>
<keyword evidence="1" id="KW-0812">Transmembrane</keyword>
<dbReference type="STRING" id="1642818.AWE51_21620"/>